<dbReference type="GO" id="GO:0006896">
    <property type="term" value="P:Golgi to vacuole transport"/>
    <property type="evidence" value="ECO:0007669"/>
    <property type="project" value="TreeGrafter"/>
</dbReference>
<dbReference type="Gene3D" id="6.10.250.860">
    <property type="match status" value="1"/>
</dbReference>
<dbReference type="GO" id="GO:0005829">
    <property type="term" value="C:cytosol"/>
    <property type="evidence" value="ECO:0007669"/>
    <property type="project" value="GOC"/>
</dbReference>
<evidence type="ECO:0000256" key="4">
    <source>
        <dbReference type="ARBA" id="ARBA00022927"/>
    </source>
</evidence>
<evidence type="ECO:0000256" key="2">
    <source>
        <dbReference type="ARBA" id="ARBA00009150"/>
    </source>
</evidence>
<accession>A0A6S7HW27</accession>
<dbReference type="GO" id="GO:0015031">
    <property type="term" value="P:protein transport"/>
    <property type="evidence" value="ECO:0007669"/>
    <property type="project" value="UniProtKB-KW"/>
</dbReference>
<dbReference type="InterPro" id="IPR012501">
    <property type="entry name" value="Vps54_C"/>
</dbReference>
<dbReference type="EMBL" id="CACRXK020006210">
    <property type="protein sequence ID" value="CAB4008719.1"/>
    <property type="molecule type" value="Genomic_DNA"/>
</dbReference>
<evidence type="ECO:0000256" key="3">
    <source>
        <dbReference type="ARBA" id="ARBA00022448"/>
    </source>
</evidence>
<gene>
    <name evidence="7" type="ORF">PACLA_8A061359</name>
</gene>
<keyword evidence="5" id="KW-0333">Golgi apparatus</keyword>
<evidence type="ECO:0000256" key="1">
    <source>
        <dbReference type="ARBA" id="ARBA00004601"/>
    </source>
</evidence>
<organism evidence="7 8">
    <name type="scientific">Paramuricea clavata</name>
    <name type="common">Red gorgonian</name>
    <name type="synonym">Violescent sea-whip</name>
    <dbReference type="NCBI Taxonomy" id="317549"/>
    <lineage>
        <taxon>Eukaryota</taxon>
        <taxon>Metazoa</taxon>
        <taxon>Cnidaria</taxon>
        <taxon>Anthozoa</taxon>
        <taxon>Octocorallia</taxon>
        <taxon>Malacalcyonacea</taxon>
        <taxon>Plexauridae</taxon>
        <taxon>Paramuricea</taxon>
    </lineage>
</organism>
<protein>
    <submittedName>
        <fullName evidence="7">Vacuolar sorting-associated 54-like</fullName>
    </submittedName>
</protein>
<dbReference type="PANTHER" id="PTHR12965">
    <property type="entry name" value="VACUOLAR PROTEIN SORTING 54"/>
    <property type="match status" value="1"/>
</dbReference>
<keyword evidence="8" id="KW-1185">Reference proteome</keyword>
<name>A0A6S7HW27_PARCT</name>
<comment type="caution">
    <text evidence="7">The sequence shown here is derived from an EMBL/GenBank/DDBJ whole genome shotgun (WGS) entry which is preliminary data.</text>
</comment>
<evidence type="ECO:0000313" key="8">
    <source>
        <dbReference type="Proteomes" id="UP001152795"/>
    </source>
</evidence>
<keyword evidence="3" id="KW-0813">Transport</keyword>
<dbReference type="AlphaFoldDB" id="A0A6S7HW27"/>
<dbReference type="PANTHER" id="PTHR12965:SF0">
    <property type="entry name" value="VACUOLAR PROTEIN SORTING-ASSOCIATED PROTEIN 54"/>
    <property type="match status" value="1"/>
</dbReference>
<dbReference type="Gene3D" id="1.20.1280.130">
    <property type="match status" value="1"/>
</dbReference>
<keyword evidence="6" id="KW-0175">Coiled coil</keyword>
<evidence type="ECO:0000313" key="7">
    <source>
        <dbReference type="EMBL" id="CAB4008719.1"/>
    </source>
</evidence>
<sequence length="504" mass="56459">TARNFISQSSVTDDSQGLRDAMQGLDFQGWFDMLEVVFTNVLQMLKRMKILHHSFLNVLAIAAGQDRTGSWSVQDSSVESYDILISAAQCGKLTNESKEILGGAGEMAQARCVKLINVRAKAGYLDALASTEFVCLSRSVEKFVSECEAVCGRHSRVLRTILVTQAKKFVERFHEEKKQKLSLILDNERWKQADVPAEFQTLVDSLVDGVPTSEREILSLPSNKQASSLSSSRKPPASHLVVNGEKFAVAGTLLLVLNMIVEYCHCVDLMPMLAADIMTKLFELMKMFNSRTCQLVLGAGALQLVGLKTITAKHLALASRCLEVVTLHIATFKSHFELRLPPKQYVLLGQFDQILKDYNNHRQEIFSKMATLMEELFDDHLLTWEVRPPMPSQVMRNIVKQITKLHEALLAIFPATQVEIVMKDVKKSFKNVLAKKIASLKVKNDFGPQHGLVQSDLAYFAMNLKSLHGMKDVEDSLGDIWKLANELRTSKPLPTMNKKALPNR</sequence>
<feature type="non-terminal residue" evidence="7">
    <location>
        <position position="504"/>
    </location>
</feature>
<dbReference type="GO" id="GO:0019905">
    <property type="term" value="F:syntaxin binding"/>
    <property type="evidence" value="ECO:0007669"/>
    <property type="project" value="TreeGrafter"/>
</dbReference>
<dbReference type="OrthoDB" id="10259024at2759"/>
<dbReference type="InterPro" id="IPR039745">
    <property type="entry name" value="Vps54"/>
</dbReference>
<comment type="similarity">
    <text evidence="2">Belongs to the VPS54 family.</text>
</comment>
<dbReference type="Proteomes" id="UP001152795">
    <property type="component" value="Unassembled WGS sequence"/>
</dbReference>
<dbReference type="GO" id="GO:0042147">
    <property type="term" value="P:retrograde transport, endosome to Golgi"/>
    <property type="evidence" value="ECO:0007669"/>
    <property type="project" value="InterPro"/>
</dbReference>
<keyword evidence="4" id="KW-0653">Protein transport</keyword>
<proteinExistence type="inferred from homology"/>
<evidence type="ECO:0000256" key="6">
    <source>
        <dbReference type="ARBA" id="ARBA00023054"/>
    </source>
</evidence>
<reference evidence="7" key="1">
    <citation type="submission" date="2020-04" db="EMBL/GenBank/DDBJ databases">
        <authorList>
            <person name="Alioto T."/>
            <person name="Alioto T."/>
            <person name="Gomez Garrido J."/>
        </authorList>
    </citation>
    <scope>NUCLEOTIDE SEQUENCE</scope>
    <source>
        <strain evidence="7">A484AB</strain>
    </source>
</reference>
<dbReference type="GO" id="GO:0000938">
    <property type="term" value="C:GARP complex"/>
    <property type="evidence" value="ECO:0007669"/>
    <property type="project" value="InterPro"/>
</dbReference>
<comment type="subcellular location">
    <subcellularLocation>
        <location evidence="1">Golgi apparatus</location>
        <location evidence="1">trans-Golgi network</location>
    </subcellularLocation>
</comment>
<dbReference type="Pfam" id="PF07928">
    <property type="entry name" value="Vps54"/>
    <property type="match status" value="1"/>
</dbReference>
<evidence type="ECO:0000256" key="5">
    <source>
        <dbReference type="ARBA" id="ARBA00023034"/>
    </source>
</evidence>